<sequence length="142" mass="16212">MNSNLRNLISILTIFFLLKNQHVNGKWCAFEANLNYELGLLCQNYTDSVNRVEFTVIYNSFDKKDILQIDHPNKKYINFAKTFSVGSYRSFSINVTVYHHCHAIIGKGNGIKRLTFQIPDGCIYCPSEDNVKCGSSKDLTGF</sequence>
<protein>
    <submittedName>
        <fullName evidence="3">ZP domain-containing protein</fullName>
    </submittedName>
</protein>
<proteinExistence type="predicted"/>
<name>A0A0N5A6V4_PARTI</name>
<reference evidence="3" key="1">
    <citation type="submission" date="2017-02" db="UniProtKB">
        <authorList>
            <consortium name="WormBaseParasite"/>
        </authorList>
    </citation>
    <scope>IDENTIFICATION</scope>
</reference>
<organism evidence="2 3">
    <name type="scientific">Parastrongyloides trichosuri</name>
    <name type="common">Possum-specific nematode worm</name>
    <dbReference type="NCBI Taxonomy" id="131310"/>
    <lineage>
        <taxon>Eukaryota</taxon>
        <taxon>Metazoa</taxon>
        <taxon>Ecdysozoa</taxon>
        <taxon>Nematoda</taxon>
        <taxon>Chromadorea</taxon>
        <taxon>Rhabditida</taxon>
        <taxon>Tylenchina</taxon>
        <taxon>Panagrolaimomorpha</taxon>
        <taxon>Strongyloidoidea</taxon>
        <taxon>Strongyloididae</taxon>
        <taxon>Parastrongyloides</taxon>
    </lineage>
</organism>
<feature type="signal peptide" evidence="1">
    <location>
        <begin position="1"/>
        <end position="25"/>
    </location>
</feature>
<dbReference type="AlphaFoldDB" id="A0A0N5A6V4"/>
<evidence type="ECO:0000313" key="2">
    <source>
        <dbReference type="Proteomes" id="UP000038045"/>
    </source>
</evidence>
<evidence type="ECO:0000256" key="1">
    <source>
        <dbReference type="SAM" id="SignalP"/>
    </source>
</evidence>
<accession>A0A0N5A6V4</accession>
<dbReference type="Proteomes" id="UP000038045">
    <property type="component" value="Unplaced"/>
</dbReference>
<keyword evidence="1" id="KW-0732">Signal</keyword>
<feature type="chain" id="PRO_5005892856" evidence="1">
    <location>
        <begin position="26"/>
        <end position="142"/>
    </location>
</feature>
<dbReference type="WBParaSite" id="PTRK_0001775000.1">
    <property type="protein sequence ID" value="PTRK_0001775000.1"/>
    <property type="gene ID" value="PTRK_0001775000"/>
</dbReference>
<keyword evidence="2" id="KW-1185">Reference proteome</keyword>
<evidence type="ECO:0000313" key="3">
    <source>
        <dbReference type="WBParaSite" id="PTRK_0001775000.1"/>
    </source>
</evidence>